<evidence type="ECO:0000256" key="1">
    <source>
        <dbReference type="SAM" id="MobiDB-lite"/>
    </source>
</evidence>
<keyword evidence="3" id="KW-1185">Reference proteome</keyword>
<accession>A0A7J7N7Z3</accession>
<comment type="caution">
    <text evidence="2">The sequence shown here is derived from an EMBL/GenBank/DDBJ whole genome shotgun (WGS) entry which is preliminary data.</text>
</comment>
<proteinExistence type="predicted"/>
<evidence type="ECO:0000313" key="3">
    <source>
        <dbReference type="Proteomes" id="UP000541444"/>
    </source>
</evidence>
<feature type="region of interest" description="Disordered" evidence="1">
    <location>
        <begin position="1"/>
        <end position="30"/>
    </location>
</feature>
<dbReference type="EMBL" id="JACGCM010000999">
    <property type="protein sequence ID" value="KAF6163256.1"/>
    <property type="molecule type" value="Genomic_DNA"/>
</dbReference>
<organism evidence="2 3">
    <name type="scientific">Kingdonia uniflora</name>
    <dbReference type="NCBI Taxonomy" id="39325"/>
    <lineage>
        <taxon>Eukaryota</taxon>
        <taxon>Viridiplantae</taxon>
        <taxon>Streptophyta</taxon>
        <taxon>Embryophyta</taxon>
        <taxon>Tracheophyta</taxon>
        <taxon>Spermatophyta</taxon>
        <taxon>Magnoliopsida</taxon>
        <taxon>Ranunculales</taxon>
        <taxon>Circaeasteraceae</taxon>
        <taxon>Kingdonia</taxon>
    </lineage>
</organism>
<feature type="compositionally biased region" description="Acidic residues" evidence="1">
    <location>
        <begin position="8"/>
        <end position="26"/>
    </location>
</feature>
<evidence type="ECO:0008006" key="4">
    <source>
        <dbReference type="Google" id="ProtNLM"/>
    </source>
</evidence>
<name>A0A7J7N7Z3_9MAGN</name>
<reference evidence="2 3" key="1">
    <citation type="journal article" date="2020" name="IScience">
        <title>Genome Sequencing of the Endangered Kingdonia uniflora (Circaeasteraceae, Ranunculales) Reveals Potential Mechanisms of Evolutionary Specialization.</title>
        <authorList>
            <person name="Sun Y."/>
            <person name="Deng T."/>
            <person name="Zhang A."/>
            <person name="Moore M.J."/>
            <person name="Landis J.B."/>
            <person name="Lin N."/>
            <person name="Zhang H."/>
            <person name="Zhang X."/>
            <person name="Huang J."/>
            <person name="Zhang X."/>
            <person name="Sun H."/>
            <person name="Wang H."/>
        </authorList>
    </citation>
    <scope>NUCLEOTIDE SEQUENCE [LARGE SCALE GENOMIC DNA]</scope>
    <source>
        <strain evidence="2">TB1705</strain>
        <tissue evidence="2">Leaf</tissue>
    </source>
</reference>
<feature type="compositionally biased region" description="Low complexity" evidence="1">
    <location>
        <begin position="233"/>
        <end position="248"/>
    </location>
</feature>
<dbReference type="Proteomes" id="UP000541444">
    <property type="component" value="Unassembled WGS sequence"/>
</dbReference>
<evidence type="ECO:0000313" key="2">
    <source>
        <dbReference type="EMBL" id="KAF6163256.1"/>
    </source>
</evidence>
<gene>
    <name evidence="2" type="ORF">GIB67_025120</name>
</gene>
<protein>
    <recommendedName>
        <fullName evidence="4">Aminotransferase-like plant mobile domain-containing protein</fullName>
    </recommendedName>
</protein>
<sequence length="262" mass="29722">MQDLTMSSEEEEYDGTDNEEELESDESESHVSQMRILLGKKQKIIYKELNVSTEPHLPLPQNYEQRDFRRFTQSDGKCHLSTSVATTSAREGFKCRSVLVKLYEVYLILIEVPHLKQRLKAANLMSLFDCKVGNEDNQVIVLMVEHWWATTHTFYLPCGELGITPRDFLVHIGIGIGTGEPMIEISQPVEILMIEMIEIVKDWRMEKDVGIERDWRIEKRDLGLDNGGAREAYSASASASTSASGGESDYLRETSPMGSVLK</sequence>
<feature type="region of interest" description="Disordered" evidence="1">
    <location>
        <begin position="233"/>
        <end position="262"/>
    </location>
</feature>
<dbReference type="AlphaFoldDB" id="A0A7J7N7Z3"/>